<accession>A0AAD6S4Z3</accession>
<dbReference type="AlphaFoldDB" id="A0AAD6S4Z3"/>
<sequence length="320" mass="34891">MRQACCHPPLTGAVKLPFAFLFSTSTFSARSSPSTPFLLSPFSRGPFVVRAHFSFLLPLRVEAFRSAFTCCLGVSAPSSMTPPLSTLPLWVYAPRDITSFFRRGCFVLGPPSVFAFDELHLLLSVFEHTTFVAGAGSSFVVHAFALRRLGQFVRCCASFFCFLLYHFLALPSPTATTNRRRHTGISAPRASTVDPTPGASHATANSTNSDAAEEQLVEDKSMQYVLIEDDIFLHTNTQRKLRAYTATWWGVLVLSPAPAETSSSPRCPACTSLAARNPPAPHLHVSSTLPPLPRPAPSWRSTPPSSHRPLRTSLSAQSLN</sequence>
<dbReference type="Proteomes" id="UP001218188">
    <property type="component" value="Unassembled WGS sequence"/>
</dbReference>
<feature type="region of interest" description="Disordered" evidence="1">
    <location>
        <begin position="280"/>
        <end position="320"/>
    </location>
</feature>
<comment type="caution">
    <text evidence="2">The sequence shown here is derived from an EMBL/GenBank/DDBJ whole genome shotgun (WGS) entry which is preliminary data.</text>
</comment>
<evidence type="ECO:0000313" key="2">
    <source>
        <dbReference type="EMBL" id="KAJ7019047.1"/>
    </source>
</evidence>
<feature type="region of interest" description="Disordered" evidence="1">
    <location>
        <begin position="175"/>
        <end position="211"/>
    </location>
</feature>
<protein>
    <submittedName>
        <fullName evidence="2">Uncharacterized protein</fullName>
    </submittedName>
</protein>
<proteinExistence type="predicted"/>
<gene>
    <name evidence="2" type="ORF">C8F04DRAFT_1276751</name>
</gene>
<evidence type="ECO:0000256" key="1">
    <source>
        <dbReference type="SAM" id="MobiDB-lite"/>
    </source>
</evidence>
<keyword evidence="3" id="KW-1185">Reference proteome</keyword>
<evidence type="ECO:0000313" key="3">
    <source>
        <dbReference type="Proteomes" id="UP001218188"/>
    </source>
</evidence>
<dbReference type="EMBL" id="JARJCM010000309">
    <property type="protein sequence ID" value="KAJ7019047.1"/>
    <property type="molecule type" value="Genomic_DNA"/>
</dbReference>
<reference evidence="2" key="1">
    <citation type="submission" date="2023-03" db="EMBL/GenBank/DDBJ databases">
        <title>Massive genome expansion in bonnet fungi (Mycena s.s.) driven by repeated elements and novel gene families across ecological guilds.</title>
        <authorList>
            <consortium name="Lawrence Berkeley National Laboratory"/>
            <person name="Harder C.B."/>
            <person name="Miyauchi S."/>
            <person name="Viragh M."/>
            <person name="Kuo A."/>
            <person name="Thoen E."/>
            <person name="Andreopoulos B."/>
            <person name="Lu D."/>
            <person name="Skrede I."/>
            <person name="Drula E."/>
            <person name="Henrissat B."/>
            <person name="Morin E."/>
            <person name="Kohler A."/>
            <person name="Barry K."/>
            <person name="LaButti K."/>
            <person name="Morin E."/>
            <person name="Salamov A."/>
            <person name="Lipzen A."/>
            <person name="Mereny Z."/>
            <person name="Hegedus B."/>
            <person name="Baldrian P."/>
            <person name="Stursova M."/>
            <person name="Weitz H."/>
            <person name="Taylor A."/>
            <person name="Grigoriev I.V."/>
            <person name="Nagy L.G."/>
            <person name="Martin F."/>
            <person name="Kauserud H."/>
        </authorList>
    </citation>
    <scope>NUCLEOTIDE SEQUENCE</scope>
    <source>
        <strain evidence="2">CBHHK200</strain>
    </source>
</reference>
<organism evidence="2 3">
    <name type="scientific">Mycena alexandri</name>
    <dbReference type="NCBI Taxonomy" id="1745969"/>
    <lineage>
        <taxon>Eukaryota</taxon>
        <taxon>Fungi</taxon>
        <taxon>Dikarya</taxon>
        <taxon>Basidiomycota</taxon>
        <taxon>Agaricomycotina</taxon>
        <taxon>Agaricomycetes</taxon>
        <taxon>Agaricomycetidae</taxon>
        <taxon>Agaricales</taxon>
        <taxon>Marasmiineae</taxon>
        <taxon>Mycenaceae</taxon>
        <taxon>Mycena</taxon>
    </lineage>
</organism>
<name>A0AAD6S4Z3_9AGAR</name>